<dbReference type="AlphaFoldDB" id="A0A2W5IB04"/>
<dbReference type="GO" id="GO:0000725">
    <property type="term" value="P:recombinational repair"/>
    <property type="evidence" value="ECO:0007669"/>
    <property type="project" value="TreeGrafter"/>
</dbReference>
<keyword evidence="5 12" id="KW-0347">Helicase</keyword>
<dbReference type="PROSITE" id="PS51198">
    <property type="entry name" value="UVRD_HELICASE_ATP_BIND"/>
    <property type="match status" value="1"/>
</dbReference>
<keyword evidence="6 12" id="KW-0067">ATP-binding</keyword>
<sequence>MQLDEEQQLAVLAPRGPVCILAGAGTGKTRTITHRIGRLVDDGQVNPRHILAVTFTKRAAGEMRERLTQMGIGQFGGHFIQASTFHAAAFKQLRYFWPQIMGDVPWDLVTRERFGLVTRAADHCGADSSKESVKDLLGEIDWAKSELLDAESYQQGVTRLHHEPPADAAIVAHVLERYEELKRRRDGMLLDFNDLLLYMSAALDEFPGIAEEFRSSYRSFVVDEYQDVTPLQQRLLDGWLGDRDDLTVVGDPNQTIYSFNGASPEFLVDFRRRFSHATVVNLVRDYRSTPEIVAYANKVIADAKGTVSQPSMQLQGQQQHGKKPRIVRYDNDFQEAEEVAAAIAADISAGQLPEDIAILYRTNAQSALFEQALEERHIPYQVRGGEGFFQRPEIQRACRQLELLGRRNDLPDDLIGPKLVTLVRASLKDIGLTQEEPTGQQARERWQSLTALVSLVEDMTEVTPSLTLNGLLHELRIRADAHQPPTVHGVTLASIHTAKGLEWDTVYVVGLVEGTLPNRHVFDDNASEDAVEEERRLLYVAITRARYHLTLTWGASRRAGGKERQRCRFLDSIDPPKPTGWQRRGVSREVKNGNHSARGPQRTVGAMKRSPSKQWKREALESMSYRQQELFDALVEWRKTTAQEIGKPAFVVFTDRTLVEIAYYCPQTSKDLAGIHGIGQAKLQTYGADVLRVVQENLA</sequence>
<dbReference type="Gene3D" id="1.10.10.160">
    <property type="match status" value="1"/>
</dbReference>
<dbReference type="GO" id="GO:0005524">
    <property type="term" value="F:ATP binding"/>
    <property type="evidence" value="ECO:0007669"/>
    <property type="project" value="UniProtKB-UniRule"/>
</dbReference>
<keyword evidence="3" id="KW-0227">DNA damage</keyword>
<dbReference type="PANTHER" id="PTHR11070">
    <property type="entry name" value="UVRD / RECB / PCRA DNA HELICASE FAMILY MEMBER"/>
    <property type="match status" value="1"/>
</dbReference>
<evidence type="ECO:0000313" key="17">
    <source>
        <dbReference type="EMBL" id="PZP89295.1"/>
    </source>
</evidence>
<comment type="catalytic activity">
    <reaction evidence="9">
        <text>Couples ATP hydrolysis with the unwinding of duplex DNA by translocating in the 3'-5' direction.</text>
        <dbReference type="EC" id="5.6.2.4"/>
    </reaction>
</comment>
<proteinExistence type="inferred from homology"/>
<evidence type="ECO:0000313" key="18">
    <source>
        <dbReference type="Proteomes" id="UP000248606"/>
    </source>
</evidence>
<dbReference type="InterPro" id="IPR010997">
    <property type="entry name" value="HRDC-like_sf"/>
</dbReference>
<dbReference type="CDD" id="cd17932">
    <property type="entry name" value="DEXQc_UvrD"/>
    <property type="match status" value="1"/>
</dbReference>
<dbReference type="SUPFAM" id="SSF52540">
    <property type="entry name" value="P-loop containing nucleoside triphosphate hydrolases"/>
    <property type="match status" value="1"/>
</dbReference>
<dbReference type="Pfam" id="PF13361">
    <property type="entry name" value="UvrD_C"/>
    <property type="match status" value="2"/>
</dbReference>
<feature type="domain" description="HRDC" evidence="14">
    <location>
        <begin position="624"/>
        <end position="699"/>
    </location>
</feature>
<dbReference type="GO" id="GO:0033202">
    <property type="term" value="C:DNA helicase complex"/>
    <property type="evidence" value="ECO:0007669"/>
    <property type="project" value="TreeGrafter"/>
</dbReference>
<evidence type="ECO:0000256" key="6">
    <source>
        <dbReference type="ARBA" id="ARBA00022840"/>
    </source>
</evidence>
<dbReference type="PROSITE" id="PS50967">
    <property type="entry name" value="HRDC"/>
    <property type="match status" value="1"/>
</dbReference>
<dbReference type="InterPro" id="IPR027417">
    <property type="entry name" value="P-loop_NTPase"/>
</dbReference>
<dbReference type="RefSeq" id="WP_290598886.1">
    <property type="nucleotide sequence ID" value="NZ_JAPJOB010000004.1"/>
</dbReference>
<dbReference type="SUPFAM" id="SSF47819">
    <property type="entry name" value="HRDC-like"/>
    <property type="match status" value="1"/>
</dbReference>
<protein>
    <recommendedName>
        <fullName evidence="10">DNA 3'-5' helicase</fullName>
        <ecNumber evidence="10">5.6.2.4</ecNumber>
    </recommendedName>
</protein>
<dbReference type="GO" id="GO:0016887">
    <property type="term" value="F:ATP hydrolysis activity"/>
    <property type="evidence" value="ECO:0007669"/>
    <property type="project" value="RHEA"/>
</dbReference>
<feature type="domain" description="UvrD-like helicase C-terminal" evidence="16">
    <location>
        <begin position="290"/>
        <end position="547"/>
    </location>
</feature>
<dbReference type="Gene3D" id="3.40.50.300">
    <property type="entry name" value="P-loop containing nucleotide triphosphate hydrolases"/>
    <property type="match status" value="3"/>
</dbReference>
<evidence type="ECO:0000256" key="13">
    <source>
        <dbReference type="SAM" id="MobiDB-lite"/>
    </source>
</evidence>
<evidence type="ECO:0000259" key="16">
    <source>
        <dbReference type="PROSITE" id="PS51217"/>
    </source>
</evidence>
<reference evidence="17 18" key="1">
    <citation type="submission" date="2017-08" db="EMBL/GenBank/DDBJ databases">
        <title>Infants hospitalized years apart are colonized by the same room-sourced microbial strains.</title>
        <authorList>
            <person name="Brooks B."/>
            <person name="Olm M.R."/>
            <person name="Firek B.A."/>
            <person name="Baker R."/>
            <person name="Thomas B.C."/>
            <person name="Morowitz M.J."/>
            <person name="Banfield J.F."/>
        </authorList>
    </citation>
    <scope>NUCLEOTIDE SEQUENCE [LARGE SCALE GENOMIC DNA]</scope>
    <source>
        <strain evidence="17">S2_006_000_R1_57</strain>
    </source>
</reference>
<dbReference type="Gene3D" id="1.10.150.80">
    <property type="entry name" value="HRDC domain"/>
    <property type="match status" value="1"/>
</dbReference>
<comment type="similarity">
    <text evidence="1">Belongs to the helicase family. UvrD subfamily.</text>
</comment>
<keyword evidence="4 12" id="KW-0378">Hydrolase</keyword>
<evidence type="ECO:0000256" key="3">
    <source>
        <dbReference type="ARBA" id="ARBA00022763"/>
    </source>
</evidence>
<dbReference type="Gene3D" id="1.10.486.10">
    <property type="entry name" value="PCRA, domain 4"/>
    <property type="match status" value="2"/>
</dbReference>
<comment type="catalytic activity">
    <reaction evidence="11">
        <text>ATP + H2O = ADP + phosphate + H(+)</text>
        <dbReference type="Rhea" id="RHEA:13065"/>
        <dbReference type="ChEBI" id="CHEBI:15377"/>
        <dbReference type="ChEBI" id="CHEBI:15378"/>
        <dbReference type="ChEBI" id="CHEBI:30616"/>
        <dbReference type="ChEBI" id="CHEBI:43474"/>
        <dbReference type="ChEBI" id="CHEBI:456216"/>
        <dbReference type="EC" id="5.6.2.4"/>
    </reaction>
</comment>
<keyword evidence="7" id="KW-0234">DNA repair</keyword>
<evidence type="ECO:0000256" key="11">
    <source>
        <dbReference type="ARBA" id="ARBA00048988"/>
    </source>
</evidence>
<evidence type="ECO:0000259" key="14">
    <source>
        <dbReference type="PROSITE" id="PS50967"/>
    </source>
</evidence>
<keyword evidence="8" id="KW-0413">Isomerase</keyword>
<feature type="binding site" evidence="12">
    <location>
        <begin position="22"/>
        <end position="29"/>
    </location>
    <ligand>
        <name>ATP</name>
        <dbReference type="ChEBI" id="CHEBI:30616"/>
    </ligand>
</feature>
<comment type="caution">
    <text evidence="17">The sequence shown here is derived from an EMBL/GenBank/DDBJ whole genome shotgun (WGS) entry which is preliminary data.</text>
</comment>
<dbReference type="EMBL" id="QFOZ01000003">
    <property type="protein sequence ID" value="PZP89295.1"/>
    <property type="molecule type" value="Genomic_DNA"/>
</dbReference>
<evidence type="ECO:0000256" key="9">
    <source>
        <dbReference type="ARBA" id="ARBA00034617"/>
    </source>
</evidence>
<dbReference type="InterPro" id="IPR044876">
    <property type="entry name" value="HRDC_dom_sf"/>
</dbReference>
<evidence type="ECO:0000256" key="8">
    <source>
        <dbReference type="ARBA" id="ARBA00023235"/>
    </source>
</evidence>
<evidence type="ECO:0000256" key="12">
    <source>
        <dbReference type="PROSITE-ProRule" id="PRU00560"/>
    </source>
</evidence>
<dbReference type="InterPro" id="IPR000212">
    <property type="entry name" value="DNA_helicase_UvrD/REP"/>
</dbReference>
<keyword evidence="2 12" id="KW-0547">Nucleotide-binding</keyword>
<dbReference type="Pfam" id="PF00580">
    <property type="entry name" value="UvrD-helicase"/>
    <property type="match status" value="1"/>
</dbReference>
<evidence type="ECO:0000256" key="5">
    <source>
        <dbReference type="ARBA" id="ARBA00022806"/>
    </source>
</evidence>
<accession>A0A2W5IB04</accession>
<dbReference type="InterPro" id="IPR014016">
    <property type="entry name" value="UvrD-like_ATP-bd"/>
</dbReference>
<dbReference type="SMART" id="SM00341">
    <property type="entry name" value="HRDC"/>
    <property type="match status" value="1"/>
</dbReference>
<organism evidence="17 18">
    <name type="scientific">Lawsonella clevelandensis</name>
    <dbReference type="NCBI Taxonomy" id="1528099"/>
    <lineage>
        <taxon>Bacteria</taxon>
        <taxon>Bacillati</taxon>
        <taxon>Actinomycetota</taxon>
        <taxon>Actinomycetes</taxon>
        <taxon>Mycobacteriales</taxon>
        <taxon>Lawsonellaceae</taxon>
        <taxon>Lawsonella</taxon>
    </lineage>
</organism>
<dbReference type="GO" id="GO:0003677">
    <property type="term" value="F:DNA binding"/>
    <property type="evidence" value="ECO:0007669"/>
    <property type="project" value="InterPro"/>
</dbReference>
<feature type="region of interest" description="Disordered" evidence="13">
    <location>
        <begin position="589"/>
        <end position="613"/>
    </location>
</feature>
<dbReference type="CDD" id="cd18807">
    <property type="entry name" value="SF1_C_UvrD"/>
    <property type="match status" value="1"/>
</dbReference>
<dbReference type="PROSITE" id="PS51217">
    <property type="entry name" value="UVRD_HELICASE_CTER"/>
    <property type="match status" value="1"/>
</dbReference>
<evidence type="ECO:0000256" key="2">
    <source>
        <dbReference type="ARBA" id="ARBA00022741"/>
    </source>
</evidence>
<dbReference type="PANTHER" id="PTHR11070:SF69">
    <property type="entry name" value="ATP-DEPENDENT DNA HELICASE UVRD2"/>
    <property type="match status" value="1"/>
</dbReference>
<dbReference type="InterPro" id="IPR014017">
    <property type="entry name" value="DNA_helicase_UvrD-like_C"/>
</dbReference>
<evidence type="ECO:0000256" key="1">
    <source>
        <dbReference type="ARBA" id="ARBA00009922"/>
    </source>
</evidence>
<name>A0A2W5IB04_9ACTN</name>
<dbReference type="GO" id="GO:0005829">
    <property type="term" value="C:cytosol"/>
    <property type="evidence" value="ECO:0007669"/>
    <property type="project" value="TreeGrafter"/>
</dbReference>
<evidence type="ECO:0000259" key="15">
    <source>
        <dbReference type="PROSITE" id="PS51198"/>
    </source>
</evidence>
<dbReference type="InterPro" id="IPR002121">
    <property type="entry name" value="HRDC_dom"/>
</dbReference>
<evidence type="ECO:0000256" key="7">
    <source>
        <dbReference type="ARBA" id="ARBA00023204"/>
    </source>
</evidence>
<dbReference type="Pfam" id="PF00570">
    <property type="entry name" value="HRDC"/>
    <property type="match status" value="1"/>
</dbReference>
<gene>
    <name evidence="17" type="ORF">DI579_03620</name>
</gene>
<feature type="domain" description="UvrD-like helicase ATP-binding" evidence="15">
    <location>
        <begin position="1"/>
        <end position="289"/>
    </location>
</feature>
<dbReference type="InterPro" id="IPR013986">
    <property type="entry name" value="DExx_box_DNA_helicase_dom_sf"/>
</dbReference>
<dbReference type="Proteomes" id="UP000248606">
    <property type="component" value="Unassembled WGS sequence"/>
</dbReference>
<evidence type="ECO:0000256" key="10">
    <source>
        <dbReference type="ARBA" id="ARBA00034808"/>
    </source>
</evidence>
<evidence type="ECO:0000256" key="4">
    <source>
        <dbReference type="ARBA" id="ARBA00022801"/>
    </source>
</evidence>
<dbReference type="EC" id="5.6.2.4" evidence="10"/>
<dbReference type="GO" id="GO:0043138">
    <property type="term" value="F:3'-5' DNA helicase activity"/>
    <property type="evidence" value="ECO:0007669"/>
    <property type="project" value="UniProtKB-EC"/>
</dbReference>